<protein>
    <recommendedName>
        <fullName evidence="3">DUF1579 domain-containing protein</fullName>
    </recommendedName>
</protein>
<evidence type="ECO:0008006" key="3">
    <source>
        <dbReference type="Google" id="ProtNLM"/>
    </source>
</evidence>
<name>A0A9Q3XCN3_9SPHN</name>
<dbReference type="AlphaFoldDB" id="A0A9Q3XCN3"/>
<accession>A0A9Q3XCN3</accession>
<dbReference type="EMBL" id="JAHVKP010000001">
    <property type="protein sequence ID" value="MBY6217599.1"/>
    <property type="molecule type" value="Genomic_DNA"/>
</dbReference>
<reference evidence="1" key="1">
    <citation type="submission" date="2021-06" db="EMBL/GenBank/DDBJ databases">
        <title>50 bacteria genomes isolated from Dapeng, Shenzhen, China.</title>
        <authorList>
            <person name="Zheng W."/>
            <person name="Yu S."/>
            <person name="Huang Y."/>
        </authorList>
    </citation>
    <scope>NUCLEOTIDE SEQUENCE</scope>
    <source>
        <strain evidence="1">DP4N28-2</strain>
    </source>
</reference>
<sequence length="176" mass="19155">MSLASIALILAQTTAAEAPAVPPAPPSCEGEDFEAFDFWVGEWDVYPNADGSPDKVADSRIEKVSAGCAIRETWMPIQGRSGTSLSAYDPVTEGWHQLWVGGQPGRVFFDGGAVEGKMILTGQWGKAQDGTPLLVRMTYSLRDDGSVRQHGEASKDRGLSWANYFDLIYRRKDAAE</sequence>
<dbReference type="Proteomes" id="UP000824927">
    <property type="component" value="Unassembled WGS sequence"/>
</dbReference>
<dbReference type="RefSeq" id="WP_222404668.1">
    <property type="nucleotide sequence ID" value="NZ_JAHVKP010000001.1"/>
</dbReference>
<evidence type="ECO:0000313" key="2">
    <source>
        <dbReference type="Proteomes" id="UP000824927"/>
    </source>
</evidence>
<proteinExistence type="predicted"/>
<gene>
    <name evidence="1" type="ORF">KUV31_04515</name>
</gene>
<evidence type="ECO:0000313" key="1">
    <source>
        <dbReference type="EMBL" id="MBY6217599.1"/>
    </source>
</evidence>
<organism evidence="1 2">
    <name type="scientific">Qipengyuania aquimaris</name>
    <dbReference type="NCBI Taxonomy" id="255984"/>
    <lineage>
        <taxon>Bacteria</taxon>
        <taxon>Pseudomonadati</taxon>
        <taxon>Pseudomonadota</taxon>
        <taxon>Alphaproteobacteria</taxon>
        <taxon>Sphingomonadales</taxon>
        <taxon>Erythrobacteraceae</taxon>
        <taxon>Qipengyuania</taxon>
    </lineage>
</organism>
<comment type="caution">
    <text evidence="1">The sequence shown here is derived from an EMBL/GenBank/DDBJ whole genome shotgun (WGS) entry which is preliminary data.</text>
</comment>